<dbReference type="InterPro" id="IPR003010">
    <property type="entry name" value="C-N_Hydrolase"/>
</dbReference>
<evidence type="ECO:0000256" key="1">
    <source>
        <dbReference type="ARBA" id="ARBA00004651"/>
    </source>
</evidence>
<dbReference type="InterPro" id="IPR004563">
    <property type="entry name" value="Apolipo_AcylTrfase"/>
</dbReference>
<dbReference type="SUPFAM" id="SSF56317">
    <property type="entry name" value="Carbon-nitrogen hydrolase"/>
    <property type="match status" value="1"/>
</dbReference>
<dbReference type="Gene3D" id="3.60.110.10">
    <property type="entry name" value="Carbon-nitrogen hydrolase"/>
    <property type="match status" value="1"/>
</dbReference>
<keyword evidence="11" id="KW-1185">Reference proteome</keyword>
<keyword evidence="6 8" id="KW-0472">Membrane</keyword>
<comment type="similarity">
    <text evidence="8">Belongs to the CN hydrolase family. Apolipoprotein N-acyltransferase subfamily.</text>
</comment>
<feature type="transmembrane region" description="Helical" evidence="8">
    <location>
        <begin position="32"/>
        <end position="49"/>
    </location>
</feature>
<dbReference type="CDD" id="cd07571">
    <property type="entry name" value="ALP_N-acyl_transferase"/>
    <property type="match status" value="1"/>
</dbReference>
<comment type="function">
    <text evidence="8">Catalyzes the phospholipid dependent N-acylation of the N-terminal cysteine of apolipoprotein, the last step in lipoprotein maturation.</text>
</comment>
<dbReference type="EC" id="2.3.1.269" evidence="8"/>
<keyword evidence="3 8" id="KW-0808">Transferase</keyword>
<evidence type="ECO:0000256" key="7">
    <source>
        <dbReference type="ARBA" id="ARBA00023315"/>
    </source>
</evidence>
<comment type="catalytic activity">
    <reaction evidence="8">
        <text>N-terminal S-1,2-diacyl-sn-glyceryl-L-cysteinyl-[lipoprotein] + a glycerophospholipid = N-acyl-S-1,2-diacyl-sn-glyceryl-L-cysteinyl-[lipoprotein] + a 2-acyl-sn-glycero-3-phospholipid + H(+)</text>
        <dbReference type="Rhea" id="RHEA:48228"/>
        <dbReference type="Rhea" id="RHEA-COMP:14681"/>
        <dbReference type="Rhea" id="RHEA-COMP:14684"/>
        <dbReference type="ChEBI" id="CHEBI:15378"/>
        <dbReference type="ChEBI" id="CHEBI:136912"/>
        <dbReference type="ChEBI" id="CHEBI:140656"/>
        <dbReference type="ChEBI" id="CHEBI:140657"/>
        <dbReference type="ChEBI" id="CHEBI:140660"/>
        <dbReference type="EC" id="2.3.1.269"/>
    </reaction>
</comment>
<feature type="domain" description="CN hydrolase" evidence="9">
    <location>
        <begin position="231"/>
        <end position="482"/>
    </location>
</feature>
<feature type="transmembrane region" description="Helical" evidence="8">
    <location>
        <begin position="120"/>
        <end position="137"/>
    </location>
</feature>
<proteinExistence type="inferred from homology"/>
<dbReference type="EMBL" id="BSEJ01000001">
    <property type="protein sequence ID" value="GLJ60391.1"/>
    <property type="molecule type" value="Genomic_DNA"/>
</dbReference>
<evidence type="ECO:0000256" key="2">
    <source>
        <dbReference type="ARBA" id="ARBA00022475"/>
    </source>
</evidence>
<evidence type="ECO:0000256" key="6">
    <source>
        <dbReference type="ARBA" id="ARBA00023136"/>
    </source>
</evidence>
<dbReference type="RefSeq" id="WP_271172103.1">
    <property type="nucleotide sequence ID" value="NZ_BSEJ01000001.1"/>
</dbReference>
<dbReference type="Pfam" id="PF20154">
    <property type="entry name" value="LNT_N"/>
    <property type="match status" value="1"/>
</dbReference>
<keyword evidence="2 8" id="KW-1003">Cell membrane</keyword>
<evidence type="ECO:0000256" key="5">
    <source>
        <dbReference type="ARBA" id="ARBA00022989"/>
    </source>
</evidence>
<evidence type="ECO:0000313" key="11">
    <source>
        <dbReference type="Proteomes" id="UP001142462"/>
    </source>
</evidence>
<dbReference type="HAMAP" id="MF_01148">
    <property type="entry name" value="Lnt"/>
    <property type="match status" value="1"/>
</dbReference>
<evidence type="ECO:0000256" key="8">
    <source>
        <dbReference type="HAMAP-Rule" id="MF_01148"/>
    </source>
</evidence>
<reference evidence="10" key="1">
    <citation type="journal article" date="2014" name="Int. J. Syst. Evol. Microbiol.">
        <title>Complete genome sequence of Corynebacterium casei LMG S-19264T (=DSM 44701T), isolated from a smear-ripened cheese.</title>
        <authorList>
            <consortium name="US DOE Joint Genome Institute (JGI-PGF)"/>
            <person name="Walter F."/>
            <person name="Albersmeier A."/>
            <person name="Kalinowski J."/>
            <person name="Ruckert C."/>
        </authorList>
    </citation>
    <scope>NUCLEOTIDE SEQUENCE</scope>
    <source>
        <strain evidence="10">VKM Ac-1020</strain>
    </source>
</reference>
<dbReference type="Proteomes" id="UP001142462">
    <property type="component" value="Unassembled WGS sequence"/>
</dbReference>
<dbReference type="PANTHER" id="PTHR38686">
    <property type="entry name" value="APOLIPOPROTEIN N-ACYLTRANSFERASE"/>
    <property type="match status" value="1"/>
</dbReference>
<name>A0A9W6H0K6_9MICO</name>
<dbReference type="Pfam" id="PF00795">
    <property type="entry name" value="CN_hydrolase"/>
    <property type="match status" value="1"/>
</dbReference>
<dbReference type="PROSITE" id="PS50263">
    <property type="entry name" value="CN_HYDROLASE"/>
    <property type="match status" value="1"/>
</dbReference>
<dbReference type="GO" id="GO:0042158">
    <property type="term" value="P:lipoprotein biosynthetic process"/>
    <property type="evidence" value="ECO:0007669"/>
    <property type="project" value="UniProtKB-UniRule"/>
</dbReference>
<feature type="transmembrane region" description="Helical" evidence="8">
    <location>
        <begin position="56"/>
        <end position="79"/>
    </location>
</feature>
<keyword evidence="4 8" id="KW-0812">Transmembrane</keyword>
<comment type="caution">
    <text evidence="10">The sequence shown here is derived from an EMBL/GenBank/DDBJ whole genome shotgun (WGS) entry which is preliminary data.</text>
</comment>
<feature type="transmembrane region" description="Helical" evidence="8">
    <location>
        <begin position="85"/>
        <end position="108"/>
    </location>
</feature>
<evidence type="ECO:0000259" key="9">
    <source>
        <dbReference type="PROSITE" id="PS50263"/>
    </source>
</evidence>
<dbReference type="PANTHER" id="PTHR38686:SF1">
    <property type="entry name" value="APOLIPOPROTEIN N-ACYLTRANSFERASE"/>
    <property type="match status" value="1"/>
</dbReference>
<dbReference type="GO" id="GO:0005886">
    <property type="term" value="C:plasma membrane"/>
    <property type="evidence" value="ECO:0007669"/>
    <property type="project" value="UniProtKB-SubCell"/>
</dbReference>
<organism evidence="10 11">
    <name type="scientific">Microbacterium barkeri</name>
    <dbReference type="NCBI Taxonomy" id="33917"/>
    <lineage>
        <taxon>Bacteria</taxon>
        <taxon>Bacillati</taxon>
        <taxon>Actinomycetota</taxon>
        <taxon>Actinomycetes</taxon>
        <taxon>Micrococcales</taxon>
        <taxon>Microbacteriaceae</taxon>
        <taxon>Microbacterium</taxon>
    </lineage>
</organism>
<evidence type="ECO:0000256" key="3">
    <source>
        <dbReference type="ARBA" id="ARBA00022679"/>
    </source>
</evidence>
<protein>
    <recommendedName>
        <fullName evidence="8">Apolipoprotein N-acyltransferase</fullName>
        <shortName evidence="8">ALP N-acyltransferase</shortName>
        <ecNumber evidence="8">2.3.1.269</ecNumber>
    </recommendedName>
</protein>
<dbReference type="InterPro" id="IPR045378">
    <property type="entry name" value="LNT_N"/>
</dbReference>
<dbReference type="NCBIfam" id="TIGR00546">
    <property type="entry name" value="lnt"/>
    <property type="match status" value="1"/>
</dbReference>
<comment type="subcellular location">
    <subcellularLocation>
        <location evidence="1 8">Cell membrane</location>
        <topology evidence="1 8">Multi-pass membrane protein</topology>
    </subcellularLocation>
</comment>
<feature type="transmembrane region" description="Helical" evidence="8">
    <location>
        <begin position="167"/>
        <end position="191"/>
    </location>
</feature>
<dbReference type="GO" id="GO:0016410">
    <property type="term" value="F:N-acyltransferase activity"/>
    <property type="evidence" value="ECO:0007669"/>
    <property type="project" value="UniProtKB-UniRule"/>
</dbReference>
<sequence>MPERPLLPLWAAAVAAAAGGLALDAAFPALGIWPLAFPAVALSLVSLVGRRIASALLVGFVFALAFYLPHVSWAAGFLGDNPFAWVPWVALAVVEAALMAIGAIPLALAYRWLPRASRAGAVRLVVLPVAVAMLWTWREATLGSWPYGGFAWGRVGMSQSESPLAPLSSWIGVSGITFVIVLVCALAIEAVRMARSAHRASRRVLALVAPAALLGVLMLVPPFPTAPAGEISVGAVQGNGPAAYLDAREPYDVLNAQITASEPLRDADVDVVLWPEGGVDSDPLYNETTALYLDTVVGALDAPLLMNAASARGGDPTSGDDPIYNTSMLWTEDGATQLHSKRHPVPFGEYVPDRPLFEALAPDLIGLIQREYTPGDDSPVFDVDGVGIGLAICFDVISDSLIAEGIADGAEVFMFQTNNADFRGTDENLQQLAFARMRAIETGRSVVNLSTTGTSQIIAAGGSVVDALPIDEAGAMIADVELREGTTAGVVVGPWVQGAMAFGLVLVAAAGLLARRRRRA</sequence>
<dbReference type="AlphaFoldDB" id="A0A9W6H0K6"/>
<keyword evidence="7 8" id="KW-0012">Acyltransferase</keyword>
<accession>A0A9W6H0K6</accession>
<evidence type="ECO:0000256" key="4">
    <source>
        <dbReference type="ARBA" id="ARBA00022692"/>
    </source>
</evidence>
<feature type="transmembrane region" description="Helical" evidence="8">
    <location>
        <begin position="495"/>
        <end position="514"/>
    </location>
</feature>
<gene>
    <name evidence="8 10" type="primary">lnt</name>
    <name evidence="10" type="ORF">GCM10017576_05200</name>
</gene>
<dbReference type="InterPro" id="IPR036526">
    <property type="entry name" value="C-N_Hydrolase_sf"/>
</dbReference>
<reference evidence="10" key="2">
    <citation type="submission" date="2023-01" db="EMBL/GenBank/DDBJ databases">
        <authorList>
            <person name="Sun Q."/>
            <person name="Evtushenko L."/>
        </authorList>
    </citation>
    <scope>NUCLEOTIDE SEQUENCE</scope>
    <source>
        <strain evidence="10">VKM Ac-1020</strain>
    </source>
</reference>
<comment type="pathway">
    <text evidence="8">Protein modification; lipoprotein biosynthesis (N-acyl transfer).</text>
</comment>
<feature type="transmembrane region" description="Helical" evidence="8">
    <location>
        <begin position="203"/>
        <end position="223"/>
    </location>
</feature>
<evidence type="ECO:0000313" key="10">
    <source>
        <dbReference type="EMBL" id="GLJ60391.1"/>
    </source>
</evidence>
<keyword evidence="5 8" id="KW-1133">Transmembrane helix</keyword>